<evidence type="ECO:0000256" key="1">
    <source>
        <dbReference type="SAM" id="Phobius"/>
    </source>
</evidence>
<dbReference type="NCBIfam" id="TIGR02532">
    <property type="entry name" value="IV_pilin_GFxxxE"/>
    <property type="match status" value="1"/>
</dbReference>
<dbReference type="Pfam" id="PF07963">
    <property type="entry name" value="N_methyl"/>
    <property type="match status" value="1"/>
</dbReference>
<accession>A0A5C5XHE8</accession>
<dbReference type="Gene3D" id="3.30.700.10">
    <property type="entry name" value="Glycoprotein, Type 4 Pilin"/>
    <property type="match status" value="1"/>
</dbReference>
<dbReference type="PANTHER" id="PTHR30093:SF2">
    <property type="entry name" value="TYPE II SECRETION SYSTEM PROTEIN H"/>
    <property type="match status" value="1"/>
</dbReference>
<feature type="domain" description="DUF1559" evidence="2">
    <location>
        <begin position="42"/>
        <end position="314"/>
    </location>
</feature>
<evidence type="ECO:0000313" key="3">
    <source>
        <dbReference type="EMBL" id="TWT61743.1"/>
    </source>
</evidence>
<evidence type="ECO:0000259" key="2">
    <source>
        <dbReference type="Pfam" id="PF07596"/>
    </source>
</evidence>
<keyword evidence="4" id="KW-1185">Reference proteome</keyword>
<keyword evidence="1" id="KW-0472">Membrane</keyword>
<sequence length="332" mass="35763">MMLTELNRPSLRTRTRGFTLIELLVVIAIIAILVALLLPAVQQAREAARRSSCKNNLKQLGLALHNYHDVHNVFPYSTANSSSNGGTPTGTNVLNQSGHVQLLPYVEQSALYDQYNHSWAYGIRNVSGGVVAGGTDPAINTNLNLSKNIIKVYLCPSDAGPQVYASASDYYGCGVTDSVRTTYGFSVTQGNGGTLWTALGITTRAMFGVNSRSKMRDLVDGTSNTVAMVETTLDVDDGETQSWGCSSHVGQGVNLTASRGINNFRCCGWRTPPNAQYQYGRNGEWGEPGSLHQGGIQVVMGDGAVRFISENIDATLRNRLAWISDGQPLGEL</sequence>
<feature type="transmembrane region" description="Helical" evidence="1">
    <location>
        <begin position="20"/>
        <end position="41"/>
    </location>
</feature>
<evidence type="ECO:0000313" key="4">
    <source>
        <dbReference type="Proteomes" id="UP000316095"/>
    </source>
</evidence>
<dbReference type="SUPFAM" id="SSF54523">
    <property type="entry name" value="Pili subunits"/>
    <property type="match status" value="1"/>
</dbReference>
<dbReference type="InterPro" id="IPR011453">
    <property type="entry name" value="DUF1559"/>
</dbReference>
<dbReference type="RefSeq" id="WP_242631292.1">
    <property type="nucleotide sequence ID" value="NZ_SJPG01000001.1"/>
</dbReference>
<dbReference type="PROSITE" id="PS00409">
    <property type="entry name" value="PROKAR_NTER_METHYL"/>
    <property type="match status" value="1"/>
</dbReference>
<dbReference type="EMBL" id="SJPG01000001">
    <property type="protein sequence ID" value="TWT61743.1"/>
    <property type="molecule type" value="Genomic_DNA"/>
</dbReference>
<dbReference type="Proteomes" id="UP000316095">
    <property type="component" value="Unassembled WGS sequence"/>
</dbReference>
<keyword evidence="1" id="KW-0812">Transmembrane</keyword>
<dbReference type="InterPro" id="IPR045584">
    <property type="entry name" value="Pilin-like"/>
</dbReference>
<dbReference type="AlphaFoldDB" id="A0A5C5XHE8"/>
<keyword evidence="1" id="KW-1133">Transmembrane helix</keyword>
<dbReference type="PANTHER" id="PTHR30093">
    <property type="entry name" value="GENERAL SECRETION PATHWAY PROTEIN G"/>
    <property type="match status" value="1"/>
</dbReference>
<dbReference type="NCBIfam" id="TIGR04294">
    <property type="entry name" value="pre_pil_HX9DG"/>
    <property type="match status" value="1"/>
</dbReference>
<dbReference type="InterPro" id="IPR027558">
    <property type="entry name" value="Pre_pil_HX9DG_C"/>
</dbReference>
<gene>
    <name evidence="3" type="primary">xcpT_18</name>
    <name evidence="3" type="ORF">Pan54_24800</name>
</gene>
<comment type="caution">
    <text evidence="3">The sequence shown here is derived from an EMBL/GenBank/DDBJ whole genome shotgun (WGS) entry which is preliminary data.</text>
</comment>
<name>A0A5C5XHE8_9PLAN</name>
<organism evidence="3 4">
    <name type="scientific">Rubinisphaera italica</name>
    <dbReference type="NCBI Taxonomy" id="2527969"/>
    <lineage>
        <taxon>Bacteria</taxon>
        <taxon>Pseudomonadati</taxon>
        <taxon>Planctomycetota</taxon>
        <taxon>Planctomycetia</taxon>
        <taxon>Planctomycetales</taxon>
        <taxon>Planctomycetaceae</taxon>
        <taxon>Rubinisphaera</taxon>
    </lineage>
</organism>
<dbReference type="InterPro" id="IPR012902">
    <property type="entry name" value="N_methyl_site"/>
</dbReference>
<proteinExistence type="predicted"/>
<protein>
    <submittedName>
        <fullName evidence="3">Type II secretion system protein G</fullName>
    </submittedName>
</protein>
<reference evidence="3 4" key="1">
    <citation type="submission" date="2019-02" db="EMBL/GenBank/DDBJ databases">
        <title>Deep-cultivation of Planctomycetes and their phenomic and genomic characterization uncovers novel biology.</title>
        <authorList>
            <person name="Wiegand S."/>
            <person name="Jogler M."/>
            <person name="Boedeker C."/>
            <person name="Pinto D."/>
            <person name="Vollmers J."/>
            <person name="Rivas-Marin E."/>
            <person name="Kohn T."/>
            <person name="Peeters S.H."/>
            <person name="Heuer A."/>
            <person name="Rast P."/>
            <person name="Oberbeckmann S."/>
            <person name="Bunk B."/>
            <person name="Jeske O."/>
            <person name="Meyerdierks A."/>
            <person name="Storesund J.E."/>
            <person name="Kallscheuer N."/>
            <person name="Luecker S."/>
            <person name="Lage O.M."/>
            <person name="Pohl T."/>
            <person name="Merkel B.J."/>
            <person name="Hornburger P."/>
            <person name="Mueller R.-W."/>
            <person name="Bruemmer F."/>
            <person name="Labrenz M."/>
            <person name="Spormann A.M."/>
            <person name="Op Den Camp H."/>
            <person name="Overmann J."/>
            <person name="Amann R."/>
            <person name="Jetten M.S.M."/>
            <person name="Mascher T."/>
            <person name="Medema M.H."/>
            <person name="Devos D.P."/>
            <person name="Kaster A.-K."/>
            <person name="Ovreas L."/>
            <person name="Rohde M."/>
            <person name="Galperin M.Y."/>
            <person name="Jogler C."/>
        </authorList>
    </citation>
    <scope>NUCLEOTIDE SEQUENCE [LARGE SCALE GENOMIC DNA]</scope>
    <source>
        <strain evidence="3 4">Pan54</strain>
    </source>
</reference>
<dbReference type="Pfam" id="PF07596">
    <property type="entry name" value="SBP_bac_10"/>
    <property type="match status" value="1"/>
</dbReference>